<name>A0A6I1ER85_9BURK</name>
<dbReference type="InterPro" id="IPR051551">
    <property type="entry name" value="Autotransporter_adhesion"/>
</dbReference>
<proteinExistence type="predicted"/>
<organism evidence="2 3">
    <name type="scientific">Sutterella seckii</name>
    <dbReference type="NCBI Taxonomy" id="1944635"/>
    <lineage>
        <taxon>Bacteria</taxon>
        <taxon>Pseudomonadati</taxon>
        <taxon>Pseudomonadota</taxon>
        <taxon>Betaproteobacteria</taxon>
        <taxon>Burkholderiales</taxon>
        <taxon>Sutterellaceae</taxon>
        <taxon>Sutterella</taxon>
    </lineage>
</organism>
<dbReference type="PANTHER" id="PTHR35037">
    <property type="entry name" value="C-TERMINAL REGION OF AIDA-LIKE PROTEIN"/>
    <property type="match status" value="1"/>
</dbReference>
<dbReference type="PRINTS" id="PR01484">
    <property type="entry name" value="PRTACTNFAMLY"/>
</dbReference>
<dbReference type="SMART" id="SM00869">
    <property type="entry name" value="Autotransporter"/>
    <property type="match status" value="1"/>
</dbReference>
<dbReference type="RefSeq" id="WP_152158131.1">
    <property type="nucleotide sequence ID" value="NZ_WEHX01000023.1"/>
</dbReference>
<comment type="caution">
    <text evidence="2">The sequence shown here is derived from an EMBL/GenBank/DDBJ whole genome shotgun (WGS) entry which is preliminary data.</text>
</comment>
<dbReference type="EMBL" id="WEHX01000023">
    <property type="protein sequence ID" value="KAB7661140.1"/>
    <property type="molecule type" value="Genomic_DNA"/>
</dbReference>
<dbReference type="Proteomes" id="UP000430564">
    <property type="component" value="Unassembled WGS sequence"/>
</dbReference>
<dbReference type="Pfam" id="PF03797">
    <property type="entry name" value="Autotransporter"/>
    <property type="match status" value="1"/>
</dbReference>
<dbReference type="InterPro" id="IPR005546">
    <property type="entry name" value="Autotransporte_beta"/>
</dbReference>
<dbReference type="OrthoDB" id="8612831at2"/>
<dbReference type="InterPro" id="IPR006315">
    <property type="entry name" value="OM_autotransptr_brl_dom"/>
</dbReference>
<dbReference type="NCBIfam" id="TIGR01414">
    <property type="entry name" value="autotrans_barl"/>
    <property type="match status" value="1"/>
</dbReference>
<evidence type="ECO:0000259" key="1">
    <source>
        <dbReference type="PROSITE" id="PS51208"/>
    </source>
</evidence>
<dbReference type="InterPro" id="IPR003991">
    <property type="entry name" value="Pertactin_virulence_factor"/>
</dbReference>
<dbReference type="GO" id="GO:0019867">
    <property type="term" value="C:outer membrane"/>
    <property type="evidence" value="ECO:0007669"/>
    <property type="project" value="InterPro"/>
</dbReference>
<dbReference type="PANTHER" id="PTHR35037:SF2">
    <property type="match status" value="1"/>
</dbReference>
<accession>A0A6I1ER85</accession>
<evidence type="ECO:0000313" key="3">
    <source>
        <dbReference type="Proteomes" id="UP000430564"/>
    </source>
</evidence>
<dbReference type="AlphaFoldDB" id="A0A6I1ER85"/>
<dbReference type="SUPFAM" id="SSF103515">
    <property type="entry name" value="Autotransporter"/>
    <property type="match status" value="1"/>
</dbReference>
<gene>
    <name evidence="2" type="ORF">GBM95_05260</name>
</gene>
<dbReference type="PROSITE" id="PS51208">
    <property type="entry name" value="AUTOTRANSPORTER"/>
    <property type="match status" value="1"/>
</dbReference>
<dbReference type="InterPro" id="IPR036709">
    <property type="entry name" value="Autotransporte_beta_dom_sf"/>
</dbReference>
<sequence length="520" mass="55774">MTFGNASVHARSEAGTSRGIAAVNKGTIHLTGDIHSIVAEGPNSIGLLAENSGQMVLSGRTMATGDSMGVKIDKTSSLSLTGQALLSTNTIDSKGTINLAEDAVLIVEGAAGGSSILNKVAAEGATVAVGAGDFSLAALQGRGNTLFVPVLKATDSVAIDSASFLRVASTGSSSDEYANAREALNALQTKVRIKEGTDNVYEIEEGTVNDGIVAVQNDDGTWSTTIRENQKLARFRSVNALSVLAWRHEMNSLSKRMGELRDSPAGVGSWVRLYGSEQEYGAKSVKNKSTTIQVGSDVSVGDWRVGLAGSYTDGQAAYDLGEADTDNYGISLYGTWLIPCGAHVDLIARFNRLENDFELNGMKGSYSNNAWSFNAETGYKFAFAEERFFAEPQIGLSYGRVEGARFRTENGMEVDQSDVRALIGRAGIRTGMSFPEKKGTIYARVSVVHDFEGDLTTTYRYGAVSRNASEDDFGGTWMEYGLGANFSLTESTYVYADLERNDGGKVKENWRWNIGLRHAW</sequence>
<dbReference type="Gene3D" id="2.40.128.130">
    <property type="entry name" value="Autotransporter beta-domain"/>
    <property type="match status" value="1"/>
</dbReference>
<reference evidence="2 3" key="1">
    <citation type="submission" date="2019-10" db="EMBL/GenBank/DDBJ databases">
        <title>Genome diversity of Sutterella seckii.</title>
        <authorList>
            <person name="Chaplin A.V."/>
            <person name="Sokolova S.R."/>
            <person name="Mosin K.A."/>
            <person name="Ivanova E.L."/>
            <person name="Kochetkova T.O."/>
            <person name="Goltsov A.Y."/>
            <person name="Trofimov D.Y."/>
            <person name="Efimov B.A."/>
        </authorList>
    </citation>
    <scope>NUCLEOTIDE SEQUENCE [LARGE SCALE GENOMIC DNA]</scope>
    <source>
        <strain evidence="2 3">ASD393</strain>
    </source>
</reference>
<protein>
    <submittedName>
        <fullName evidence="2">Autotransporter outer membrane beta-barrel domain-containing protein</fullName>
    </submittedName>
</protein>
<evidence type="ECO:0000313" key="2">
    <source>
        <dbReference type="EMBL" id="KAB7661140.1"/>
    </source>
</evidence>
<feature type="domain" description="Autotransporter" evidence="1">
    <location>
        <begin position="262"/>
        <end position="520"/>
    </location>
</feature>